<gene>
    <name evidence="3" type="ORF">AREALGSMS7_04212</name>
</gene>
<evidence type="ECO:0000313" key="4">
    <source>
        <dbReference type="Proteomes" id="UP000204551"/>
    </source>
</evidence>
<dbReference type="InterPro" id="IPR007730">
    <property type="entry name" value="SPOR-like_dom"/>
</dbReference>
<feature type="chain" id="PRO_5012962656" evidence="1">
    <location>
        <begin position="28"/>
        <end position="661"/>
    </location>
</feature>
<sequence>MNCRGAIFKKVLLLILFCIVLCNDALFCQETNSDFNSSTSYHNQLVYNRFLIHPAFSLVRENKSYVNILHQNQYATFNDNNQNYFLGFGNKLNDNTAMGIGIYTNRAGVMQEFGINANYATSVQLGRNSDLSFGTNITYLNAGIDKNRIIASENDPEILDARKETRLALQPGAVLSIGQVDFGLYAQDLVSYNQTTNSVITNFSDKTLKASLQYTHELDARRGLFTNGRIMPLLQVHRDEEENFSIAGSVLLDLPDYGWLQSTFDDRYGLSVGLGFNLGKKMTLGYVFEKNFLKYGASLGWNHELSLAYTFKNDFGDTRKPIVNSTYRKPTTTKKRKSDPIVKNYEKEIKKLKAEIQRRDQDIKLSDQQYSEVIDDYTDKEGSGNDMLRLASSNDGSSNSNCECQSSLAYQNHLLLKELLRSRYAKNDDSKDHIINLTVNTGDADKSGKNDGCQNTLANENRLILDGLILRQDSLESANKREIDKRFDMLVRILKDEIKQSMKTDLQKLNTEQYETAVADVQEKTIYRINNAENKEYNKLPIENKDYAKLPIRMEQQSGIAGVKTGYYLIANVYKNKENVDSFISDLKHKGISAKQFFNKENGLYYVYLADYNKKNDAEMAYTTDLDGKYLNEKWIMKVNNNAATAENLYEDGDELIDRFE</sequence>
<organism evidence="3 4">
    <name type="scientific">Arenibacter algicola</name>
    <dbReference type="NCBI Taxonomy" id="616991"/>
    <lineage>
        <taxon>Bacteria</taxon>
        <taxon>Pseudomonadati</taxon>
        <taxon>Bacteroidota</taxon>
        <taxon>Flavobacteriia</taxon>
        <taxon>Flavobacteriales</taxon>
        <taxon>Flavobacteriaceae</taxon>
        <taxon>Arenibacter</taxon>
    </lineage>
</organism>
<dbReference type="Pfam" id="PF11751">
    <property type="entry name" value="PorP_SprF"/>
    <property type="match status" value="1"/>
</dbReference>
<evidence type="ECO:0000313" key="3">
    <source>
        <dbReference type="EMBL" id="ASO07614.1"/>
    </source>
</evidence>
<dbReference type="InterPro" id="IPR019861">
    <property type="entry name" value="PorP/SprF_Bacteroidetes"/>
</dbReference>
<dbReference type="SUPFAM" id="SSF110997">
    <property type="entry name" value="Sporulation related repeat"/>
    <property type="match status" value="1"/>
</dbReference>
<proteinExistence type="predicted"/>
<feature type="signal peptide" evidence="1">
    <location>
        <begin position="1"/>
        <end position="27"/>
    </location>
</feature>
<dbReference type="Pfam" id="PF05036">
    <property type="entry name" value="SPOR"/>
    <property type="match status" value="1"/>
</dbReference>
<dbReference type="Proteomes" id="UP000204551">
    <property type="component" value="Chromosome"/>
</dbReference>
<name>A0A221V1Z4_9FLAO</name>
<dbReference type="PROSITE" id="PS51724">
    <property type="entry name" value="SPOR"/>
    <property type="match status" value="1"/>
</dbReference>
<reference evidence="3 4" key="1">
    <citation type="submission" date="2017-07" db="EMBL/GenBank/DDBJ databases">
        <title>Genome Sequence of Arenibacter algicola Strain SMS7 Isolated from a culture of the Diatom Skeletonema marinoi.</title>
        <authorList>
            <person name="Topel M."/>
            <person name="Pinder M.I.M."/>
            <person name="Johansson O.N."/>
            <person name="Kourtchenko O."/>
            <person name="Godhe A."/>
            <person name="Clarke A.K."/>
        </authorList>
    </citation>
    <scope>NUCLEOTIDE SEQUENCE [LARGE SCALE GENOMIC DNA]</scope>
    <source>
        <strain evidence="3 4">SMS7</strain>
    </source>
</reference>
<dbReference type="NCBIfam" id="TIGR03519">
    <property type="entry name" value="T9SS_PorP_fam"/>
    <property type="match status" value="1"/>
</dbReference>
<dbReference type="InterPro" id="IPR036680">
    <property type="entry name" value="SPOR-like_sf"/>
</dbReference>
<evidence type="ECO:0000259" key="2">
    <source>
        <dbReference type="PROSITE" id="PS51724"/>
    </source>
</evidence>
<accession>A0A221V1Z4</accession>
<dbReference type="RefSeq" id="WP_093979847.1">
    <property type="nucleotide sequence ID" value="NZ_CP022515.1"/>
</dbReference>
<evidence type="ECO:0000256" key="1">
    <source>
        <dbReference type="SAM" id="SignalP"/>
    </source>
</evidence>
<dbReference type="Gene3D" id="3.30.70.1070">
    <property type="entry name" value="Sporulation related repeat"/>
    <property type="match status" value="1"/>
</dbReference>
<dbReference type="EMBL" id="CP022515">
    <property type="protein sequence ID" value="ASO07614.1"/>
    <property type="molecule type" value="Genomic_DNA"/>
</dbReference>
<dbReference type="AlphaFoldDB" id="A0A221V1Z4"/>
<keyword evidence="1" id="KW-0732">Signal</keyword>
<dbReference type="STRING" id="616991.GCA_000733925_02397"/>
<protein>
    <submittedName>
        <fullName evidence="3">Type IX secretion system membrane protein PorP/SprF</fullName>
    </submittedName>
</protein>
<dbReference type="GO" id="GO:0042834">
    <property type="term" value="F:peptidoglycan binding"/>
    <property type="evidence" value="ECO:0007669"/>
    <property type="project" value="InterPro"/>
</dbReference>
<feature type="domain" description="SPOR" evidence="2">
    <location>
        <begin position="561"/>
        <end position="639"/>
    </location>
</feature>
<dbReference type="eggNOG" id="COG3064">
    <property type="taxonomic scope" value="Bacteria"/>
</dbReference>
<dbReference type="KEGG" id="aalg:AREALGSMS7_04212"/>